<sequence>MASGVIVHPYSLLRAIPLASSTGSLVLAISELISYSGLVQPPIRRKSDSILANYWTYIFPRGVTLVIALNLTTISTSLCNILLKSPRPGPLPLSRPTFYWAGLLGAIGHLTFVPFVAPLIQCIVENTDPEYEASKDLDTWLGIHRLRMLVADIPAWLAFVGAVLLADS</sequence>
<keyword evidence="3" id="KW-1185">Reference proteome</keyword>
<evidence type="ECO:0000313" key="3">
    <source>
        <dbReference type="Proteomes" id="UP000326565"/>
    </source>
</evidence>
<proteinExistence type="predicted"/>
<keyword evidence="1" id="KW-1133">Transmembrane helix</keyword>
<gene>
    <name evidence="2" type="ORF">BDV29DRAFT_172822</name>
</gene>
<reference evidence="2 3" key="1">
    <citation type="submission" date="2019-04" db="EMBL/GenBank/DDBJ databases">
        <title>Friends and foes A comparative genomics study of 23 Aspergillus species from section Flavi.</title>
        <authorList>
            <consortium name="DOE Joint Genome Institute"/>
            <person name="Kjaerbolling I."/>
            <person name="Vesth T."/>
            <person name="Frisvad J.C."/>
            <person name="Nybo J.L."/>
            <person name="Theobald S."/>
            <person name="Kildgaard S."/>
            <person name="Isbrandt T."/>
            <person name="Kuo A."/>
            <person name="Sato A."/>
            <person name="Lyhne E.K."/>
            <person name="Kogle M.E."/>
            <person name="Wiebenga A."/>
            <person name="Kun R.S."/>
            <person name="Lubbers R.J."/>
            <person name="Makela M.R."/>
            <person name="Barry K."/>
            <person name="Chovatia M."/>
            <person name="Clum A."/>
            <person name="Daum C."/>
            <person name="Haridas S."/>
            <person name="He G."/>
            <person name="LaButti K."/>
            <person name="Lipzen A."/>
            <person name="Mondo S."/>
            <person name="Riley R."/>
            <person name="Salamov A."/>
            <person name="Simmons B.A."/>
            <person name="Magnuson J.K."/>
            <person name="Henrissat B."/>
            <person name="Mortensen U.H."/>
            <person name="Larsen T.O."/>
            <person name="Devries R.P."/>
            <person name="Grigoriev I.V."/>
            <person name="Machida M."/>
            <person name="Baker S.E."/>
            <person name="Andersen M.R."/>
        </authorList>
    </citation>
    <scope>NUCLEOTIDE SEQUENCE [LARGE SCALE GENOMIC DNA]</scope>
    <source>
        <strain evidence="2 3">CBS 151.66</strain>
    </source>
</reference>
<accession>A0A5N5X2A4</accession>
<protein>
    <submittedName>
        <fullName evidence="2">Putative integral membrane protein</fullName>
    </submittedName>
</protein>
<keyword evidence="1" id="KW-0472">Membrane</keyword>
<dbReference type="Proteomes" id="UP000326565">
    <property type="component" value="Unassembled WGS sequence"/>
</dbReference>
<feature type="transmembrane region" description="Helical" evidence="1">
    <location>
        <begin position="12"/>
        <end position="33"/>
    </location>
</feature>
<name>A0A5N5X2A4_9EURO</name>
<dbReference type="EMBL" id="ML732202">
    <property type="protein sequence ID" value="KAB8074911.1"/>
    <property type="molecule type" value="Genomic_DNA"/>
</dbReference>
<feature type="transmembrane region" description="Helical" evidence="1">
    <location>
        <begin position="98"/>
        <end position="124"/>
    </location>
</feature>
<keyword evidence="1" id="KW-0812">Transmembrane</keyword>
<organism evidence="2 3">
    <name type="scientific">Aspergillus leporis</name>
    <dbReference type="NCBI Taxonomy" id="41062"/>
    <lineage>
        <taxon>Eukaryota</taxon>
        <taxon>Fungi</taxon>
        <taxon>Dikarya</taxon>
        <taxon>Ascomycota</taxon>
        <taxon>Pezizomycotina</taxon>
        <taxon>Eurotiomycetes</taxon>
        <taxon>Eurotiomycetidae</taxon>
        <taxon>Eurotiales</taxon>
        <taxon>Aspergillaceae</taxon>
        <taxon>Aspergillus</taxon>
        <taxon>Aspergillus subgen. Circumdati</taxon>
    </lineage>
</organism>
<dbReference type="OrthoDB" id="1523883at2759"/>
<evidence type="ECO:0000256" key="1">
    <source>
        <dbReference type="SAM" id="Phobius"/>
    </source>
</evidence>
<evidence type="ECO:0000313" key="2">
    <source>
        <dbReference type="EMBL" id="KAB8074911.1"/>
    </source>
</evidence>
<feature type="transmembrane region" description="Helical" evidence="1">
    <location>
        <begin position="54"/>
        <end position="78"/>
    </location>
</feature>
<dbReference type="AlphaFoldDB" id="A0A5N5X2A4"/>